<evidence type="ECO:0000313" key="2">
    <source>
        <dbReference type="Proteomes" id="UP000039021"/>
    </source>
</evidence>
<dbReference type="EMBL" id="CSBK01001357">
    <property type="protein sequence ID" value="COY58223.1"/>
    <property type="molecule type" value="Genomic_DNA"/>
</dbReference>
<dbReference type="AlphaFoldDB" id="A0A916LC27"/>
<organism evidence="1 2">
    <name type="scientific">Mycobacterium tuberculosis</name>
    <dbReference type="NCBI Taxonomy" id="1773"/>
    <lineage>
        <taxon>Bacteria</taxon>
        <taxon>Bacillati</taxon>
        <taxon>Actinomycetota</taxon>
        <taxon>Actinomycetes</taxon>
        <taxon>Mycobacteriales</taxon>
        <taxon>Mycobacteriaceae</taxon>
        <taxon>Mycobacterium</taxon>
        <taxon>Mycobacterium tuberculosis complex</taxon>
    </lineage>
</organism>
<comment type="caution">
    <text evidence="1">The sequence shown here is derived from an EMBL/GenBank/DDBJ whole genome shotgun (WGS) entry which is preliminary data.</text>
</comment>
<sequence>MTGLIQQDQWNCPGQNVSEMIGVPSEPCGAGVIRTSVRLAGSW</sequence>
<name>A0A916LC27_MYCTX</name>
<protein>
    <submittedName>
        <fullName evidence="1">Uncharacterized protein</fullName>
    </submittedName>
</protein>
<accession>A0A916LC27</accession>
<gene>
    <name evidence="1" type="ORF">ERS007739_02830</name>
</gene>
<dbReference type="Proteomes" id="UP000039021">
    <property type="component" value="Unassembled WGS sequence"/>
</dbReference>
<reference evidence="2" key="1">
    <citation type="submission" date="2015-03" db="EMBL/GenBank/DDBJ databases">
        <authorList>
            <consortium name="Pathogen Informatics"/>
        </authorList>
    </citation>
    <scope>NUCLEOTIDE SEQUENCE [LARGE SCALE GENOMIC DNA]</scope>
    <source>
        <strain evidence="2">N09902308</strain>
    </source>
</reference>
<proteinExistence type="predicted"/>
<evidence type="ECO:0000313" key="1">
    <source>
        <dbReference type="EMBL" id="COY58223.1"/>
    </source>
</evidence>